<sequence length="47" mass="5652">MRSYSVNEKRVRRLMRKMGILVIYPQRSLSKTLCQAMYNPTYLEGLR</sequence>
<dbReference type="RefSeq" id="WP_134849588.1">
    <property type="nucleotide sequence ID" value="NZ_JADRFS010000014.1"/>
</dbReference>
<protein>
    <submittedName>
        <fullName evidence="2">Transposase</fullName>
    </submittedName>
</protein>
<name>A0A4Y8WSE7_9PORP</name>
<dbReference type="Proteomes" id="UP000297225">
    <property type="component" value="Unassembled WGS sequence"/>
</dbReference>
<dbReference type="InterPro" id="IPR025948">
    <property type="entry name" value="HTH-like_dom"/>
</dbReference>
<proteinExistence type="predicted"/>
<dbReference type="Pfam" id="PF13276">
    <property type="entry name" value="HTH_21"/>
    <property type="match status" value="1"/>
</dbReference>
<dbReference type="OrthoDB" id="9815231at2"/>
<evidence type="ECO:0000313" key="3">
    <source>
        <dbReference type="Proteomes" id="UP000297225"/>
    </source>
</evidence>
<comment type="caution">
    <text evidence="2">The sequence shown here is derived from an EMBL/GenBank/DDBJ whole genome shotgun (WGS) entry which is preliminary data.</text>
</comment>
<reference evidence="2 3" key="1">
    <citation type="submission" date="2019-03" db="EMBL/GenBank/DDBJ databases">
        <title>Porphyromonas levii Isolated from the Uterus of Dairy Cows.</title>
        <authorList>
            <person name="Francis A.M."/>
        </authorList>
    </citation>
    <scope>NUCLEOTIDE SEQUENCE [LARGE SCALE GENOMIC DNA]</scope>
    <source>
        <strain evidence="2 3">AF5678</strain>
    </source>
</reference>
<dbReference type="GeneID" id="300407409"/>
<accession>A0A4Y8WSE7</accession>
<organism evidence="2 3">
    <name type="scientific">Porphyromonas levii</name>
    <dbReference type="NCBI Taxonomy" id="28114"/>
    <lineage>
        <taxon>Bacteria</taxon>
        <taxon>Pseudomonadati</taxon>
        <taxon>Bacteroidota</taxon>
        <taxon>Bacteroidia</taxon>
        <taxon>Bacteroidales</taxon>
        <taxon>Porphyromonadaceae</taxon>
        <taxon>Porphyromonas</taxon>
    </lineage>
</organism>
<feature type="domain" description="HTH-like" evidence="1">
    <location>
        <begin position="5"/>
        <end position="27"/>
    </location>
</feature>
<evidence type="ECO:0000259" key="1">
    <source>
        <dbReference type="Pfam" id="PF13276"/>
    </source>
</evidence>
<gene>
    <name evidence="2" type="ORF">E4P47_02770</name>
</gene>
<dbReference type="AlphaFoldDB" id="A0A4Y8WSE7"/>
<evidence type="ECO:0000313" key="2">
    <source>
        <dbReference type="EMBL" id="TFH96220.1"/>
    </source>
</evidence>
<keyword evidence="3" id="KW-1185">Reference proteome</keyword>
<dbReference type="EMBL" id="SPNC01000026">
    <property type="protein sequence ID" value="TFH96220.1"/>
    <property type="molecule type" value="Genomic_DNA"/>
</dbReference>